<dbReference type="SUPFAM" id="SSF55920">
    <property type="entry name" value="Creatinase/aminopeptidase"/>
    <property type="match status" value="1"/>
</dbReference>
<dbReference type="RefSeq" id="WP_143719754.1">
    <property type="nucleotide sequence ID" value="NZ_VKDB01000003.1"/>
</dbReference>
<dbReference type="InterPro" id="IPR036005">
    <property type="entry name" value="Creatinase/aminopeptidase-like"/>
</dbReference>
<evidence type="ECO:0000313" key="2">
    <source>
        <dbReference type="EMBL" id="TSA87209.1"/>
    </source>
</evidence>
<dbReference type="OrthoDB" id="9806388at2"/>
<dbReference type="Gene3D" id="3.90.230.10">
    <property type="entry name" value="Creatinase/methionine aminopeptidase superfamily"/>
    <property type="match status" value="1"/>
</dbReference>
<evidence type="ECO:0000259" key="1">
    <source>
        <dbReference type="Pfam" id="PF00557"/>
    </source>
</evidence>
<keyword evidence="3" id="KW-1185">Reference proteome</keyword>
<sequence length="426" mass="45666">MATAQHDTLPVNDPLRRIQQALQDAPNPVGGSAVDGWLIYDFRGLNPHAGALLNLGGSFLTRRYFVWVPTQGRPALLHHRIEGGTWKRLLAGAEVDFIPYSAHTELDEHLRRLVGGKTVAAEYSPQAAVPYVSYVDAGTLERIRGAGAEVVSSADLLQGFLAWSAEDLAAHQRAVAVLMRAKDMAFELIHQRLQAGQPVTELDVQAVIAGQIEEAGMLSGHPVNVSFAANAADSHYEPGGDLNATLQMGQCVLIDLWAQEAGRPFGDVTWVGYAGEPSAEYSQAWQAVAAARDKALDVLQERSASGTLEGWEVDRAARDVIEAAGLGEFFSHRLGHSLGVQIHGSGANLDDLETHDTRKLLPGLSVTVEPGVYPAERGYGIRSEVDVLLTDSGPLVTTPVQAAPFVLGRAGETWAQVRARGLGEES</sequence>
<dbReference type="GO" id="GO:0004177">
    <property type="term" value="F:aminopeptidase activity"/>
    <property type="evidence" value="ECO:0007669"/>
    <property type="project" value="UniProtKB-KW"/>
</dbReference>
<dbReference type="InterPro" id="IPR000994">
    <property type="entry name" value="Pept_M24"/>
</dbReference>
<dbReference type="Pfam" id="PF00557">
    <property type="entry name" value="Peptidase_M24"/>
    <property type="match status" value="1"/>
</dbReference>
<name>A0A553V422_9DEIO</name>
<dbReference type="PANTHER" id="PTHR46112:SF3">
    <property type="entry name" value="AMINOPEPTIDASE YPDF"/>
    <property type="match status" value="1"/>
</dbReference>
<protein>
    <submittedName>
        <fullName evidence="2">Aminopeptidase P family protein</fullName>
    </submittedName>
</protein>
<evidence type="ECO:0000313" key="3">
    <source>
        <dbReference type="Proteomes" id="UP000316092"/>
    </source>
</evidence>
<dbReference type="AlphaFoldDB" id="A0A553V422"/>
<keyword evidence="2" id="KW-0031">Aminopeptidase</keyword>
<proteinExistence type="predicted"/>
<feature type="domain" description="Peptidase M24" evidence="1">
    <location>
        <begin position="174"/>
        <end position="391"/>
    </location>
</feature>
<dbReference type="InterPro" id="IPR050659">
    <property type="entry name" value="Peptidase_M24B"/>
</dbReference>
<reference evidence="2 3" key="1">
    <citation type="submission" date="2019-07" db="EMBL/GenBank/DDBJ databases">
        <title>Deinococcus detaillus sp. nov., isolated from humus soil in Antarctica.</title>
        <authorList>
            <person name="Zhang K."/>
        </authorList>
    </citation>
    <scope>NUCLEOTIDE SEQUENCE [LARGE SCALE GENOMIC DNA]</scope>
    <source>
        <strain evidence="2 3">H1</strain>
    </source>
</reference>
<dbReference type="PANTHER" id="PTHR46112">
    <property type="entry name" value="AMINOPEPTIDASE"/>
    <property type="match status" value="1"/>
</dbReference>
<comment type="caution">
    <text evidence="2">The sequence shown here is derived from an EMBL/GenBank/DDBJ whole genome shotgun (WGS) entry which is preliminary data.</text>
</comment>
<dbReference type="Proteomes" id="UP000316092">
    <property type="component" value="Unassembled WGS sequence"/>
</dbReference>
<accession>A0A553V422</accession>
<keyword evidence="2" id="KW-0645">Protease</keyword>
<keyword evidence="2" id="KW-0378">Hydrolase</keyword>
<dbReference type="EMBL" id="VKDB01000003">
    <property type="protein sequence ID" value="TSA87209.1"/>
    <property type="molecule type" value="Genomic_DNA"/>
</dbReference>
<organism evidence="2 3">
    <name type="scientific">Deinococcus detaillensis</name>
    <dbReference type="NCBI Taxonomy" id="2592048"/>
    <lineage>
        <taxon>Bacteria</taxon>
        <taxon>Thermotogati</taxon>
        <taxon>Deinococcota</taxon>
        <taxon>Deinococci</taxon>
        <taxon>Deinococcales</taxon>
        <taxon>Deinococcaceae</taxon>
        <taxon>Deinococcus</taxon>
    </lineage>
</organism>
<gene>
    <name evidence="2" type="ORF">FNU79_04780</name>
</gene>